<evidence type="ECO:0000313" key="9">
    <source>
        <dbReference type="EMBL" id="PWK14915.1"/>
    </source>
</evidence>
<organism evidence="9 10">
    <name type="scientific">Tumebacillus permanentifrigoris</name>
    <dbReference type="NCBI Taxonomy" id="378543"/>
    <lineage>
        <taxon>Bacteria</taxon>
        <taxon>Bacillati</taxon>
        <taxon>Bacillota</taxon>
        <taxon>Bacilli</taxon>
        <taxon>Bacillales</taxon>
        <taxon>Alicyclobacillaceae</taxon>
        <taxon>Tumebacillus</taxon>
    </lineage>
</organism>
<accession>A0A316DBE2</accession>
<keyword evidence="4 7" id="KW-0812">Transmembrane</keyword>
<dbReference type="InterPro" id="IPR035906">
    <property type="entry name" value="MetI-like_sf"/>
</dbReference>
<comment type="caution">
    <text evidence="9">The sequence shown here is derived from an EMBL/GenBank/DDBJ whole genome shotgun (WGS) entry which is preliminary data.</text>
</comment>
<comment type="subcellular location">
    <subcellularLocation>
        <location evidence="1 7">Cell membrane</location>
        <topology evidence="1 7">Multi-pass membrane protein</topology>
    </subcellularLocation>
</comment>
<feature type="transmembrane region" description="Helical" evidence="7">
    <location>
        <begin position="141"/>
        <end position="161"/>
    </location>
</feature>
<protein>
    <submittedName>
        <fullName evidence="9">Cellooligosaccharide ABC transporter membrane protein</fullName>
    </submittedName>
</protein>
<proteinExistence type="inferred from homology"/>
<feature type="transmembrane region" description="Helical" evidence="7">
    <location>
        <begin position="193"/>
        <end position="216"/>
    </location>
</feature>
<keyword evidence="5 7" id="KW-1133">Transmembrane helix</keyword>
<dbReference type="RefSeq" id="WP_109687315.1">
    <property type="nucleotide sequence ID" value="NZ_QGGL01000004.1"/>
</dbReference>
<sequence>MQEQPQLHHAPHPHPPVRRPTRWARLRRGWREYRFAYALVLPALVFMVAIHFFPMVQGIWMSFLKLNQFTLAQYLNAPWVGLQNYKDVLFDPGNPVRAGLGIAVRNTVLYSFAVTIGTLAVGMMGALLMNRKFPGQGFARTTLLLPWVVPSYVVGILWGFMWQKDNGVINTLLVDVLHLASDKPFWLIGSNTLWAIIIPTIWRSWPFLMVVFLAGLQTIPEELYEAAKIDGANVLRQFWHITLPLLRPIIAIQLLFQIIANVYSYNIVAMMFGNGAGYPGEWGDLLMTALVRQTFGYWAFGTGSAASFILMLFMLIVVSIWYRAFRKEMMMQ</sequence>
<feature type="transmembrane region" description="Helical" evidence="7">
    <location>
        <begin position="295"/>
        <end position="322"/>
    </location>
</feature>
<feature type="domain" description="ABC transmembrane type-1" evidence="8">
    <location>
        <begin position="104"/>
        <end position="321"/>
    </location>
</feature>
<evidence type="ECO:0000256" key="1">
    <source>
        <dbReference type="ARBA" id="ARBA00004651"/>
    </source>
</evidence>
<dbReference type="InterPro" id="IPR051393">
    <property type="entry name" value="ABC_transporter_permease"/>
</dbReference>
<dbReference type="PROSITE" id="PS50928">
    <property type="entry name" value="ABC_TM1"/>
    <property type="match status" value="1"/>
</dbReference>
<feature type="transmembrane region" description="Helical" evidence="7">
    <location>
        <begin position="108"/>
        <end position="129"/>
    </location>
</feature>
<evidence type="ECO:0000256" key="2">
    <source>
        <dbReference type="ARBA" id="ARBA00022448"/>
    </source>
</evidence>
<evidence type="ECO:0000259" key="8">
    <source>
        <dbReference type="PROSITE" id="PS50928"/>
    </source>
</evidence>
<evidence type="ECO:0000313" key="10">
    <source>
        <dbReference type="Proteomes" id="UP000245634"/>
    </source>
</evidence>
<dbReference type="InterPro" id="IPR000515">
    <property type="entry name" value="MetI-like"/>
</dbReference>
<evidence type="ECO:0000256" key="6">
    <source>
        <dbReference type="ARBA" id="ARBA00023136"/>
    </source>
</evidence>
<dbReference type="AlphaFoldDB" id="A0A316DBE2"/>
<keyword evidence="10" id="KW-1185">Reference proteome</keyword>
<dbReference type="PANTHER" id="PTHR30193">
    <property type="entry name" value="ABC TRANSPORTER PERMEASE PROTEIN"/>
    <property type="match status" value="1"/>
</dbReference>
<dbReference type="SUPFAM" id="SSF161098">
    <property type="entry name" value="MetI-like"/>
    <property type="match status" value="1"/>
</dbReference>
<evidence type="ECO:0000256" key="4">
    <source>
        <dbReference type="ARBA" id="ARBA00022692"/>
    </source>
</evidence>
<evidence type="ECO:0000256" key="5">
    <source>
        <dbReference type="ARBA" id="ARBA00022989"/>
    </source>
</evidence>
<dbReference type="PANTHER" id="PTHR30193:SF37">
    <property type="entry name" value="INNER MEMBRANE ABC TRANSPORTER PERMEASE PROTEIN YCJO"/>
    <property type="match status" value="1"/>
</dbReference>
<dbReference type="Pfam" id="PF00528">
    <property type="entry name" value="BPD_transp_1"/>
    <property type="match status" value="1"/>
</dbReference>
<dbReference type="OrthoDB" id="9809527at2"/>
<dbReference type="EMBL" id="QGGL01000004">
    <property type="protein sequence ID" value="PWK14915.1"/>
    <property type="molecule type" value="Genomic_DNA"/>
</dbReference>
<dbReference type="GO" id="GO:0005886">
    <property type="term" value="C:plasma membrane"/>
    <property type="evidence" value="ECO:0007669"/>
    <property type="project" value="UniProtKB-SubCell"/>
</dbReference>
<keyword evidence="6 7" id="KW-0472">Membrane</keyword>
<gene>
    <name evidence="9" type="ORF">C7459_104117</name>
</gene>
<comment type="similarity">
    <text evidence="7">Belongs to the binding-protein-dependent transport system permease family.</text>
</comment>
<evidence type="ECO:0000256" key="3">
    <source>
        <dbReference type="ARBA" id="ARBA00022475"/>
    </source>
</evidence>
<name>A0A316DBE2_9BACL</name>
<dbReference type="Gene3D" id="1.10.3720.10">
    <property type="entry name" value="MetI-like"/>
    <property type="match status" value="1"/>
</dbReference>
<reference evidence="9 10" key="1">
    <citation type="submission" date="2018-05" db="EMBL/GenBank/DDBJ databases">
        <title>Genomic Encyclopedia of Type Strains, Phase IV (KMG-IV): sequencing the most valuable type-strain genomes for metagenomic binning, comparative biology and taxonomic classification.</title>
        <authorList>
            <person name="Goeker M."/>
        </authorList>
    </citation>
    <scope>NUCLEOTIDE SEQUENCE [LARGE SCALE GENOMIC DNA]</scope>
    <source>
        <strain evidence="9 10">DSM 18773</strain>
    </source>
</reference>
<dbReference type="Proteomes" id="UP000245634">
    <property type="component" value="Unassembled WGS sequence"/>
</dbReference>
<dbReference type="GO" id="GO:0055085">
    <property type="term" value="P:transmembrane transport"/>
    <property type="evidence" value="ECO:0007669"/>
    <property type="project" value="InterPro"/>
</dbReference>
<evidence type="ECO:0000256" key="7">
    <source>
        <dbReference type="RuleBase" id="RU363032"/>
    </source>
</evidence>
<feature type="transmembrane region" description="Helical" evidence="7">
    <location>
        <begin position="35"/>
        <end position="56"/>
    </location>
</feature>
<keyword evidence="3" id="KW-1003">Cell membrane</keyword>
<dbReference type="CDD" id="cd06261">
    <property type="entry name" value="TM_PBP2"/>
    <property type="match status" value="1"/>
</dbReference>
<keyword evidence="2 7" id="KW-0813">Transport</keyword>